<dbReference type="Gene3D" id="1.10.357.10">
    <property type="entry name" value="Tetracycline Repressor, domain 2"/>
    <property type="match status" value="1"/>
</dbReference>
<dbReference type="InterPro" id="IPR009057">
    <property type="entry name" value="Homeodomain-like_sf"/>
</dbReference>
<keyword evidence="5" id="KW-1185">Reference proteome</keyword>
<organism evidence="4 5">
    <name type="scientific">Sphingobium algorifonticola</name>
    <dbReference type="NCBI Taxonomy" id="2008318"/>
    <lineage>
        <taxon>Bacteria</taxon>
        <taxon>Pseudomonadati</taxon>
        <taxon>Pseudomonadota</taxon>
        <taxon>Alphaproteobacteria</taxon>
        <taxon>Sphingomonadales</taxon>
        <taxon>Sphingomonadaceae</taxon>
        <taxon>Sphingobium</taxon>
    </lineage>
</organism>
<comment type="caution">
    <text evidence="4">The sequence shown here is derived from an EMBL/GenBank/DDBJ whole genome shotgun (WGS) entry which is preliminary data.</text>
</comment>
<dbReference type="Proteomes" id="UP000282977">
    <property type="component" value="Unassembled WGS sequence"/>
</dbReference>
<dbReference type="PROSITE" id="PS50977">
    <property type="entry name" value="HTH_TETR_2"/>
    <property type="match status" value="1"/>
</dbReference>
<accession>A0A437JD08</accession>
<dbReference type="InterPro" id="IPR015292">
    <property type="entry name" value="Tscrpt_reg_YbiH_C"/>
</dbReference>
<evidence type="ECO:0000256" key="2">
    <source>
        <dbReference type="PROSITE-ProRule" id="PRU00335"/>
    </source>
</evidence>
<sequence>MSISATPPVGKKPGPDGAGTRKRLVAAALDLFGRKGFDGVGAREIAAAAGAPLAAIPYHFGTKEALYRAALEQVRSRLGTAIAPAVEAARAGLDGTPEDARAALSRLQGNLLQIIAADPEAESWAKLLVREHLDPTDAFEIVYEDAVGNAIDLIAALLARSTGKKPSDPAILIEAFAKMGEVLIFRVTQHAIARRLGWSALGHEEAHQIAGALGWEK</sequence>
<dbReference type="InterPro" id="IPR036271">
    <property type="entry name" value="Tet_transcr_reg_TetR-rel_C_sf"/>
</dbReference>
<dbReference type="InterPro" id="IPR050109">
    <property type="entry name" value="HTH-type_TetR-like_transc_reg"/>
</dbReference>
<evidence type="ECO:0000256" key="1">
    <source>
        <dbReference type="ARBA" id="ARBA00023125"/>
    </source>
</evidence>
<dbReference type="GO" id="GO:0003700">
    <property type="term" value="F:DNA-binding transcription factor activity"/>
    <property type="evidence" value="ECO:0007669"/>
    <property type="project" value="TreeGrafter"/>
</dbReference>
<feature type="DNA-binding region" description="H-T-H motif" evidence="2">
    <location>
        <begin position="41"/>
        <end position="60"/>
    </location>
</feature>
<dbReference type="PANTHER" id="PTHR30055">
    <property type="entry name" value="HTH-TYPE TRANSCRIPTIONAL REGULATOR RUTR"/>
    <property type="match status" value="1"/>
</dbReference>
<evidence type="ECO:0000259" key="3">
    <source>
        <dbReference type="PROSITE" id="PS50977"/>
    </source>
</evidence>
<dbReference type="EMBL" id="RZUL01000001">
    <property type="protein sequence ID" value="RVT43808.1"/>
    <property type="molecule type" value="Genomic_DNA"/>
</dbReference>
<dbReference type="OrthoDB" id="2356263at2"/>
<name>A0A437JD08_9SPHN</name>
<dbReference type="InterPro" id="IPR001647">
    <property type="entry name" value="HTH_TetR"/>
</dbReference>
<dbReference type="Pfam" id="PF09209">
    <property type="entry name" value="CecR_C"/>
    <property type="match status" value="1"/>
</dbReference>
<dbReference type="PRINTS" id="PR00455">
    <property type="entry name" value="HTHTETR"/>
</dbReference>
<dbReference type="Gene3D" id="1.10.10.60">
    <property type="entry name" value="Homeodomain-like"/>
    <property type="match status" value="1"/>
</dbReference>
<dbReference type="PANTHER" id="PTHR30055:SF146">
    <property type="entry name" value="HTH-TYPE TRANSCRIPTIONAL DUAL REGULATOR CECR"/>
    <property type="match status" value="1"/>
</dbReference>
<feature type="domain" description="HTH tetR-type" evidence="3">
    <location>
        <begin position="18"/>
        <end position="78"/>
    </location>
</feature>
<dbReference type="AlphaFoldDB" id="A0A437JD08"/>
<dbReference type="SUPFAM" id="SSF46689">
    <property type="entry name" value="Homeodomain-like"/>
    <property type="match status" value="1"/>
</dbReference>
<proteinExistence type="predicted"/>
<keyword evidence="1 2" id="KW-0238">DNA-binding</keyword>
<dbReference type="RefSeq" id="WP_127689347.1">
    <property type="nucleotide sequence ID" value="NZ_RZUL01000001.1"/>
</dbReference>
<evidence type="ECO:0000313" key="4">
    <source>
        <dbReference type="EMBL" id="RVT43808.1"/>
    </source>
</evidence>
<evidence type="ECO:0000313" key="5">
    <source>
        <dbReference type="Proteomes" id="UP000282977"/>
    </source>
</evidence>
<reference evidence="4 5" key="1">
    <citation type="submission" date="2019-01" db="EMBL/GenBank/DDBJ databases">
        <authorList>
            <person name="Chen W.-M."/>
        </authorList>
    </citation>
    <scope>NUCLEOTIDE SEQUENCE [LARGE SCALE GENOMIC DNA]</scope>
    <source>
        <strain evidence="4 5">TLA-22</strain>
    </source>
</reference>
<dbReference type="SUPFAM" id="SSF48498">
    <property type="entry name" value="Tetracyclin repressor-like, C-terminal domain"/>
    <property type="match status" value="1"/>
</dbReference>
<dbReference type="GO" id="GO:0000976">
    <property type="term" value="F:transcription cis-regulatory region binding"/>
    <property type="evidence" value="ECO:0007669"/>
    <property type="project" value="TreeGrafter"/>
</dbReference>
<protein>
    <submittedName>
        <fullName evidence="4">DUF1956 domain-containing protein</fullName>
    </submittedName>
</protein>
<dbReference type="Pfam" id="PF00440">
    <property type="entry name" value="TetR_N"/>
    <property type="match status" value="1"/>
</dbReference>
<gene>
    <name evidence="4" type="ORF">ENE74_04220</name>
</gene>